<organism evidence="6 7">
    <name type="scientific">Embleya scabrispora</name>
    <dbReference type="NCBI Taxonomy" id="159449"/>
    <lineage>
        <taxon>Bacteria</taxon>
        <taxon>Bacillati</taxon>
        <taxon>Actinomycetota</taxon>
        <taxon>Actinomycetes</taxon>
        <taxon>Kitasatosporales</taxon>
        <taxon>Streptomycetaceae</taxon>
        <taxon>Embleya</taxon>
    </lineage>
</organism>
<dbReference type="PANTHER" id="PTHR43179">
    <property type="entry name" value="RHAMNOSYLTRANSFERASE WBBL"/>
    <property type="match status" value="1"/>
</dbReference>
<proteinExistence type="inferred from homology"/>
<evidence type="ECO:0000313" key="6">
    <source>
        <dbReference type="EMBL" id="OPC85261.1"/>
    </source>
</evidence>
<dbReference type="PANTHER" id="PTHR43179:SF12">
    <property type="entry name" value="GALACTOFURANOSYLTRANSFERASE GLFT2"/>
    <property type="match status" value="1"/>
</dbReference>
<accession>A0A1T3P8H4</accession>
<dbReference type="InterPro" id="IPR029044">
    <property type="entry name" value="Nucleotide-diphossugar_trans"/>
</dbReference>
<keyword evidence="7" id="KW-1185">Reference proteome</keyword>
<protein>
    <recommendedName>
        <fullName evidence="5">Glycosyltransferase 2-like domain-containing protein</fullName>
    </recommendedName>
</protein>
<name>A0A1T3P8H4_9ACTN</name>
<dbReference type="GO" id="GO:0016757">
    <property type="term" value="F:glycosyltransferase activity"/>
    <property type="evidence" value="ECO:0007669"/>
    <property type="project" value="UniProtKB-KW"/>
</dbReference>
<dbReference type="Proteomes" id="UP000190037">
    <property type="component" value="Unassembled WGS sequence"/>
</dbReference>
<evidence type="ECO:0000256" key="3">
    <source>
        <dbReference type="ARBA" id="ARBA00022676"/>
    </source>
</evidence>
<dbReference type="AlphaFoldDB" id="A0A1T3P8H4"/>
<dbReference type="EMBL" id="MWQN01000001">
    <property type="protein sequence ID" value="OPC85261.1"/>
    <property type="molecule type" value="Genomic_DNA"/>
</dbReference>
<comment type="similarity">
    <text evidence="2">Belongs to the glycosyltransferase 2 family.</text>
</comment>
<evidence type="ECO:0000313" key="7">
    <source>
        <dbReference type="Proteomes" id="UP000190037"/>
    </source>
</evidence>
<evidence type="ECO:0000256" key="1">
    <source>
        <dbReference type="ARBA" id="ARBA00004776"/>
    </source>
</evidence>
<reference evidence="6 7" key="1">
    <citation type="submission" date="2017-03" db="EMBL/GenBank/DDBJ databases">
        <title>Draft genome sequence of Streptomyces scabrisporus NF3, endophyte isolated from Amphipterygium adstringens.</title>
        <authorList>
            <person name="Vazquez M."/>
            <person name="Ceapa C.D."/>
            <person name="Rodriguez Luna D."/>
            <person name="Sanchez Esquivel S."/>
        </authorList>
    </citation>
    <scope>NUCLEOTIDE SEQUENCE [LARGE SCALE GENOMIC DNA]</scope>
    <source>
        <strain evidence="6 7">NF3</strain>
    </source>
</reference>
<keyword evidence="3" id="KW-0328">Glycosyltransferase</keyword>
<dbReference type="SUPFAM" id="SSF53448">
    <property type="entry name" value="Nucleotide-diphospho-sugar transferases"/>
    <property type="match status" value="1"/>
</dbReference>
<dbReference type="STRING" id="159449.B4N89_24130"/>
<comment type="pathway">
    <text evidence="1">Cell wall biogenesis; cell wall polysaccharide biosynthesis.</text>
</comment>
<evidence type="ECO:0000256" key="2">
    <source>
        <dbReference type="ARBA" id="ARBA00006739"/>
    </source>
</evidence>
<dbReference type="Pfam" id="PF00535">
    <property type="entry name" value="Glycos_transf_2"/>
    <property type="match status" value="1"/>
</dbReference>
<dbReference type="OrthoDB" id="153025at2"/>
<evidence type="ECO:0000259" key="5">
    <source>
        <dbReference type="Pfam" id="PF00535"/>
    </source>
</evidence>
<keyword evidence="4" id="KW-0808">Transferase</keyword>
<sequence>MHVRVLDLAADAEPRLSTPDGTPADCPAGAVLALVRHAGTPVGLLDLELPTPGPERLIACATARFGTPAAPDHAPGPPGPPAPRGTPRVSVIVATRERPELLAACLRTLLWQTYPDIELIVVDNAPTTDRTASVVRGGCAGLVRYVREPRPGLALAHNRGIAVATGELLAFTDDDVLADPGWIAALVAGFARAGRPACVTGLILPAELRTPAQVMLHHHGGFAKGFEPILYDPQAPPADPLFPFTAGRFGSGANMAFRADVLRAMGGFDPATGVGTPARGGDDLLAFFRTIVRGHRIGYEPGALIWHRHRADRAAVAAQVRGYGTGLGAYLTAAVLREPRTLGALARRTPDGIRYALARTRAPGRPDIPWPARLAALERRALAAGPLAYLRSRVRMHGVRTPWEQAESGR</sequence>
<evidence type="ECO:0000256" key="4">
    <source>
        <dbReference type="ARBA" id="ARBA00022679"/>
    </source>
</evidence>
<comment type="caution">
    <text evidence="6">The sequence shown here is derived from an EMBL/GenBank/DDBJ whole genome shotgun (WGS) entry which is preliminary data.</text>
</comment>
<feature type="domain" description="Glycosyltransferase 2-like" evidence="5">
    <location>
        <begin position="90"/>
        <end position="201"/>
    </location>
</feature>
<gene>
    <name evidence="6" type="ORF">B4N89_24130</name>
</gene>
<dbReference type="InterPro" id="IPR001173">
    <property type="entry name" value="Glyco_trans_2-like"/>
</dbReference>
<dbReference type="Gene3D" id="3.90.550.10">
    <property type="entry name" value="Spore Coat Polysaccharide Biosynthesis Protein SpsA, Chain A"/>
    <property type="match status" value="1"/>
</dbReference>